<proteinExistence type="inferred from homology"/>
<dbReference type="AlphaFoldDB" id="A0AAE0TQD4"/>
<dbReference type="InterPro" id="IPR036188">
    <property type="entry name" value="FAD/NAD-bd_sf"/>
</dbReference>
<name>A0AAE0TQD4_9PEZI</name>
<protein>
    <recommendedName>
        <fullName evidence="3">Glucose-methanol-choline oxidoreductase N-terminal domain-containing protein</fullName>
    </recommendedName>
</protein>
<dbReference type="InterPro" id="IPR007867">
    <property type="entry name" value="GMC_OxRtase_C"/>
</dbReference>
<reference evidence="4" key="1">
    <citation type="submission" date="2023-07" db="EMBL/GenBank/DDBJ databases">
        <title>Black Yeasts Isolated from many extreme environments.</title>
        <authorList>
            <person name="Coleine C."/>
            <person name="Stajich J.E."/>
            <person name="Selbmann L."/>
        </authorList>
    </citation>
    <scope>NUCLEOTIDE SEQUENCE</scope>
    <source>
        <strain evidence="4">CCFEE 5485</strain>
    </source>
</reference>
<evidence type="ECO:0000256" key="2">
    <source>
        <dbReference type="PIRSR" id="PIRSR000137-2"/>
    </source>
</evidence>
<keyword evidence="5" id="KW-1185">Reference proteome</keyword>
<keyword evidence="2" id="KW-0274">FAD</keyword>
<accession>A0AAE0TQD4</accession>
<evidence type="ECO:0000259" key="3">
    <source>
        <dbReference type="PROSITE" id="PS00624"/>
    </source>
</evidence>
<dbReference type="InterPro" id="IPR000172">
    <property type="entry name" value="GMC_OxRdtase_N"/>
</dbReference>
<dbReference type="EMBL" id="JAUTXT010000041">
    <property type="protein sequence ID" value="KAK3671571.1"/>
    <property type="molecule type" value="Genomic_DNA"/>
</dbReference>
<dbReference type="PANTHER" id="PTHR11552">
    <property type="entry name" value="GLUCOSE-METHANOL-CHOLINE GMC OXIDOREDUCTASE"/>
    <property type="match status" value="1"/>
</dbReference>
<dbReference type="InterPro" id="IPR012132">
    <property type="entry name" value="GMC_OxRdtase"/>
</dbReference>
<dbReference type="Gene3D" id="3.30.560.10">
    <property type="entry name" value="Glucose Oxidase, domain 3"/>
    <property type="match status" value="1"/>
</dbReference>
<comment type="cofactor">
    <cofactor evidence="2">
        <name>FAD</name>
        <dbReference type="ChEBI" id="CHEBI:57692"/>
    </cofactor>
</comment>
<evidence type="ECO:0000256" key="1">
    <source>
        <dbReference type="ARBA" id="ARBA00010790"/>
    </source>
</evidence>
<organism evidence="4 5">
    <name type="scientific">Recurvomyces mirabilis</name>
    <dbReference type="NCBI Taxonomy" id="574656"/>
    <lineage>
        <taxon>Eukaryota</taxon>
        <taxon>Fungi</taxon>
        <taxon>Dikarya</taxon>
        <taxon>Ascomycota</taxon>
        <taxon>Pezizomycotina</taxon>
        <taxon>Dothideomycetes</taxon>
        <taxon>Dothideomycetidae</taxon>
        <taxon>Mycosphaerellales</taxon>
        <taxon>Teratosphaeriaceae</taxon>
        <taxon>Recurvomyces</taxon>
    </lineage>
</organism>
<dbReference type="GO" id="GO:0016614">
    <property type="term" value="F:oxidoreductase activity, acting on CH-OH group of donors"/>
    <property type="evidence" value="ECO:0007669"/>
    <property type="project" value="InterPro"/>
</dbReference>
<feature type="binding site" evidence="2">
    <location>
        <position position="90"/>
    </location>
    <ligand>
        <name>FAD</name>
        <dbReference type="ChEBI" id="CHEBI:57692"/>
    </ligand>
</feature>
<gene>
    <name evidence="4" type="ORF">LTR78_008493</name>
</gene>
<sequence length="466" mass="50495">MHGNDGPLQINKSVKHGSRGPTDFLHAANSLCIPTTTGLQDGLPDSIGYEYANSTITHEGKRHDAATAYIHPKLRDDKHPNLHVLCETKVSRILFDGKKRAVGVELSSNGPAFDGAMNGGAVTTIKARRLVVASCGAIGSPLLLERSGLGSLEVLKKAFVPMVSDLPGVGAEYQDHNYVPWAYKTNGNSDDALNDFWRGQITTEDAEAKGLLAFSGCDLHGKLRPTVEEVKTLGPAFEAAWEKDFADKPGKPLMLAAAASTADPTLPPAQYFSASHYTAYPYSRGKVHITGPSLQDPIDFETGFFTDEHDLDLKKAVWAYKKTREIMRRTSMYRGEAPEEHPRFPAGSAAGLYHGENSLISQGKVQSLLYNAEDDKAIEQRLRERIATTWHSLGTCPMKPRELGGVVDQKLNVYGVRGLKVIDLSIPPMNVGANTQITAYTIGEKGADIIIKELGVCDTAANGITI</sequence>
<dbReference type="PANTHER" id="PTHR11552:SF78">
    <property type="entry name" value="GLUCOSE-METHANOL-CHOLINE OXIDOREDUCTASE N-TERMINAL DOMAIN-CONTAINING PROTEIN"/>
    <property type="match status" value="1"/>
</dbReference>
<evidence type="ECO:0000313" key="5">
    <source>
        <dbReference type="Proteomes" id="UP001274830"/>
    </source>
</evidence>
<dbReference type="Gene3D" id="3.50.50.60">
    <property type="entry name" value="FAD/NAD(P)-binding domain"/>
    <property type="match status" value="1"/>
</dbReference>
<dbReference type="Proteomes" id="UP001274830">
    <property type="component" value="Unassembled WGS sequence"/>
</dbReference>
<dbReference type="SUPFAM" id="SSF51905">
    <property type="entry name" value="FAD/NAD(P)-binding domain"/>
    <property type="match status" value="1"/>
</dbReference>
<evidence type="ECO:0000313" key="4">
    <source>
        <dbReference type="EMBL" id="KAK3671571.1"/>
    </source>
</evidence>
<keyword evidence="2" id="KW-0285">Flavoprotein</keyword>
<dbReference type="PIRSF" id="PIRSF000137">
    <property type="entry name" value="Alcohol_oxidase"/>
    <property type="match status" value="1"/>
</dbReference>
<comment type="similarity">
    <text evidence="1">Belongs to the GMC oxidoreductase family.</text>
</comment>
<dbReference type="Pfam" id="PF00732">
    <property type="entry name" value="GMC_oxred_N"/>
    <property type="match status" value="1"/>
</dbReference>
<dbReference type="GO" id="GO:0050660">
    <property type="term" value="F:flavin adenine dinucleotide binding"/>
    <property type="evidence" value="ECO:0007669"/>
    <property type="project" value="InterPro"/>
</dbReference>
<feature type="binding site" evidence="2">
    <location>
        <begin position="390"/>
        <end position="391"/>
    </location>
    <ligand>
        <name>FAD</name>
        <dbReference type="ChEBI" id="CHEBI:57692"/>
    </ligand>
</feature>
<comment type="caution">
    <text evidence="4">The sequence shown here is derived from an EMBL/GenBank/DDBJ whole genome shotgun (WGS) entry which is preliminary data.</text>
</comment>
<feature type="domain" description="Glucose-methanol-choline oxidoreductase N-terminal" evidence="3">
    <location>
        <begin position="136"/>
        <end position="150"/>
    </location>
</feature>
<dbReference type="Pfam" id="PF05199">
    <property type="entry name" value="GMC_oxred_C"/>
    <property type="match status" value="1"/>
</dbReference>
<dbReference type="PROSITE" id="PS00624">
    <property type="entry name" value="GMC_OXRED_2"/>
    <property type="match status" value="1"/>
</dbReference>
<dbReference type="SUPFAM" id="SSF54373">
    <property type="entry name" value="FAD-linked reductases, C-terminal domain"/>
    <property type="match status" value="1"/>
</dbReference>